<reference evidence="1 2" key="2">
    <citation type="journal article" date="2022" name="Mol. Ecol. Resour.">
        <title>The genomes of chicory, endive, great burdock and yacon provide insights into Asteraceae paleo-polyploidization history and plant inulin production.</title>
        <authorList>
            <person name="Fan W."/>
            <person name="Wang S."/>
            <person name="Wang H."/>
            <person name="Wang A."/>
            <person name="Jiang F."/>
            <person name="Liu H."/>
            <person name="Zhao H."/>
            <person name="Xu D."/>
            <person name="Zhang Y."/>
        </authorList>
    </citation>
    <scope>NUCLEOTIDE SEQUENCE [LARGE SCALE GENOMIC DNA]</scope>
    <source>
        <strain evidence="2">cv. Niubang</strain>
    </source>
</reference>
<proteinExistence type="predicted"/>
<evidence type="ECO:0000313" key="1">
    <source>
        <dbReference type="EMBL" id="KAI3677688.1"/>
    </source>
</evidence>
<accession>A0ACB8Y0X3</accession>
<sequence>MDQATLVASKNVKFSLTESEVPKNNHLARLEFDAEKYPHLVDAAAFLKQSCIAYALFKSLRFPAKTNVGFDSLPTDTKLIMFLDDMEYSWENKPRSKIPNKKLTKIQKANM</sequence>
<evidence type="ECO:0000313" key="2">
    <source>
        <dbReference type="Proteomes" id="UP001055879"/>
    </source>
</evidence>
<comment type="caution">
    <text evidence="1">The sequence shown here is derived from an EMBL/GenBank/DDBJ whole genome shotgun (WGS) entry which is preliminary data.</text>
</comment>
<gene>
    <name evidence="1" type="ORF">L6452_36954</name>
</gene>
<protein>
    <submittedName>
        <fullName evidence="1">Uncharacterized protein</fullName>
    </submittedName>
</protein>
<dbReference type="Proteomes" id="UP001055879">
    <property type="component" value="Linkage Group LG14"/>
</dbReference>
<keyword evidence="2" id="KW-1185">Reference proteome</keyword>
<organism evidence="1 2">
    <name type="scientific">Arctium lappa</name>
    <name type="common">Greater burdock</name>
    <name type="synonym">Lappa major</name>
    <dbReference type="NCBI Taxonomy" id="4217"/>
    <lineage>
        <taxon>Eukaryota</taxon>
        <taxon>Viridiplantae</taxon>
        <taxon>Streptophyta</taxon>
        <taxon>Embryophyta</taxon>
        <taxon>Tracheophyta</taxon>
        <taxon>Spermatophyta</taxon>
        <taxon>Magnoliopsida</taxon>
        <taxon>eudicotyledons</taxon>
        <taxon>Gunneridae</taxon>
        <taxon>Pentapetalae</taxon>
        <taxon>asterids</taxon>
        <taxon>campanulids</taxon>
        <taxon>Asterales</taxon>
        <taxon>Asteraceae</taxon>
        <taxon>Carduoideae</taxon>
        <taxon>Cardueae</taxon>
        <taxon>Arctiinae</taxon>
        <taxon>Arctium</taxon>
    </lineage>
</organism>
<name>A0ACB8Y0X3_ARCLA</name>
<dbReference type="EMBL" id="CM042060">
    <property type="protein sequence ID" value="KAI3677688.1"/>
    <property type="molecule type" value="Genomic_DNA"/>
</dbReference>
<reference evidence="2" key="1">
    <citation type="journal article" date="2022" name="Mol. Ecol. Resour.">
        <title>The genomes of chicory, endive, great burdock and yacon provide insights into Asteraceae palaeo-polyploidization history and plant inulin production.</title>
        <authorList>
            <person name="Fan W."/>
            <person name="Wang S."/>
            <person name="Wang H."/>
            <person name="Wang A."/>
            <person name="Jiang F."/>
            <person name="Liu H."/>
            <person name="Zhao H."/>
            <person name="Xu D."/>
            <person name="Zhang Y."/>
        </authorList>
    </citation>
    <scope>NUCLEOTIDE SEQUENCE [LARGE SCALE GENOMIC DNA]</scope>
    <source>
        <strain evidence="2">cv. Niubang</strain>
    </source>
</reference>